<protein>
    <submittedName>
        <fullName evidence="2">Uncharacterized protein</fullName>
    </submittedName>
</protein>
<sequence length="142" mass="15989">MAVLVTVVVASFLQVVFCVLKFIFQDDIVSLFLVIEYVFMMRFIRTFIFSDLSGTANMLKVNAIGSDEPKFIKGNRVPIVYSKDVWLLCDALGIEAELAFTEDGMIEKTKPVTSKPIVTPLVRSREVWLFCQALGLKAELTE</sequence>
<reference evidence="2 3" key="1">
    <citation type="submission" date="2021-06" db="EMBL/GenBank/DDBJ databases">
        <title>Caerostris darwini draft genome.</title>
        <authorList>
            <person name="Kono N."/>
            <person name="Arakawa K."/>
        </authorList>
    </citation>
    <scope>NUCLEOTIDE SEQUENCE [LARGE SCALE GENOMIC DNA]</scope>
</reference>
<organism evidence="2 3">
    <name type="scientific">Caerostris darwini</name>
    <dbReference type="NCBI Taxonomy" id="1538125"/>
    <lineage>
        <taxon>Eukaryota</taxon>
        <taxon>Metazoa</taxon>
        <taxon>Ecdysozoa</taxon>
        <taxon>Arthropoda</taxon>
        <taxon>Chelicerata</taxon>
        <taxon>Arachnida</taxon>
        <taxon>Araneae</taxon>
        <taxon>Araneomorphae</taxon>
        <taxon>Entelegynae</taxon>
        <taxon>Araneoidea</taxon>
        <taxon>Araneidae</taxon>
        <taxon>Caerostris</taxon>
    </lineage>
</organism>
<accession>A0AAV4MRE2</accession>
<feature type="transmembrane region" description="Helical" evidence="1">
    <location>
        <begin position="28"/>
        <end position="48"/>
    </location>
</feature>
<keyword evidence="1" id="KW-1133">Transmembrane helix</keyword>
<dbReference type="Proteomes" id="UP001054837">
    <property type="component" value="Unassembled WGS sequence"/>
</dbReference>
<keyword evidence="3" id="KW-1185">Reference proteome</keyword>
<evidence type="ECO:0000313" key="3">
    <source>
        <dbReference type="Proteomes" id="UP001054837"/>
    </source>
</evidence>
<proteinExistence type="predicted"/>
<name>A0AAV4MRE2_9ARAC</name>
<gene>
    <name evidence="2" type="ORF">CDAR_365781</name>
</gene>
<dbReference type="EMBL" id="BPLQ01000752">
    <property type="protein sequence ID" value="GIX74586.1"/>
    <property type="molecule type" value="Genomic_DNA"/>
</dbReference>
<keyword evidence="1" id="KW-0812">Transmembrane</keyword>
<dbReference type="AlphaFoldDB" id="A0AAV4MRE2"/>
<evidence type="ECO:0000313" key="2">
    <source>
        <dbReference type="EMBL" id="GIX74586.1"/>
    </source>
</evidence>
<keyword evidence="1" id="KW-0472">Membrane</keyword>
<evidence type="ECO:0000256" key="1">
    <source>
        <dbReference type="SAM" id="Phobius"/>
    </source>
</evidence>
<comment type="caution">
    <text evidence="2">The sequence shown here is derived from an EMBL/GenBank/DDBJ whole genome shotgun (WGS) entry which is preliminary data.</text>
</comment>